<keyword evidence="3" id="KW-0378">Hydrolase</keyword>
<protein>
    <submittedName>
        <fullName evidence="3">HNH endonuclease</fullName>
    </submittedName>
</protein>
<evidence type="ECO:0000256" key="1">
    <source>
        <dbReference type="SAM" id="MobiDB-lite"/>
    </source>
</evidence>
<feature type="compositionally biased region" description="Basic and acidic residues" evidence="1">
    <location>
        <begin position="88"/>
        <end position="107"/>
    </location>
</feature>
<evidence type="ECO:0000313" key="4">
    <source>
        <dbReference type="Proteomes" id="UP000472380"/>
    </source>
</evidence>
<gene>
    <name evidence="3" type="ORF">FM068_09750</name>
</gene>
<comment type="caution">
    <text evidence="3">The sequence shown here is derived from an EMBL/GenBank/DDBJ whole genome shotgun (WGS) entry which is preliminary data.</text>
</comment>
<proteinExistence type="predicted"/>
<evidence type="ECO:0000259" key="2">
    <source>
        <dbReference type="SMART" id="SM00507"/>
    </source>
</evidence>
<dbReference type="AlphaFoldDB" id="A0A6L8Q6B3"/>
<feature type="region of interest" description="Disordered" evidence="1">
    <location>
        <begin position="80"/>
        <end position="107"/>
    </location>
</feature>
<dbReference type="InterPro" id="IPR003615">
    <property type="entry name" value="HNH_nuc"/>
</dbReference>
<dbReference type="GO" id="GO:0004519">
    <property type="term" value="F:endonuclease activity"/>
    <property type="evidence" value="ECO:0007669"/>
    <property type="project" value="UniProtKB-KW"/>
</dbReference>
<dbReference type="Proteomes" id="UP000472380">
    <property type="component" value="Unassembled WGS sequence"/>
</dbReference>
<sequence length="107" mass="12722">MPMERHRYPDNWDEIATQVKEEAGWKCEECGKQCRRLGEPFDTHRRTLTVHHRDHTPENCERSNLVALCAPCHLRADKHHHVRTRKRRAEERRRHMAEHERAAAGAS</sequence>
<reference evidence="3 4" key="1">
    <citation type="submission" date="2019-07" db="EMBL/GenBank/DDBJ databases">
        <title>Draft genome sequence of Adlercreutzia equolifaciens IPLA 37004, a human intestinal strain that does not produces equol from daidzein.</title>
        <authorList>
            <person name="Vazquez L."/>
            <person name="Florez A.B."/>
            <person name="Mayo B."/>
        </authorList>
    </citation>
    <scope>NUCLEOTIDE SEQUENCE [LARGE SCALE GENOMIC DNA]</scope>
    <source>
        <strain evidence="3 4">IPLA 37004</strain>
    </source>
</reference>
<keyword evidence="3" id="KW-0255">Endonuclease</keyword>
<accession>A0A6L8Q6B3</accession>
<name>A0A6L8Q6B3_9ACTN</name>
<organism evidence="3 4">
    <name type="scientific">Adlercreutzia equolifaciens</name>
    <dbReference type="NCBI Taxonomy" id="446660"/>
    <lineage>
        <taxon>Bacteria</taxon>
        <taxon>Bacillati</taxon>
        <taxon>Actinomycetota</taxon>
        <taxon>Coriobacteriia</taxon>
        <taxon>Eggerthellales</taxon>
        <taxon>Eggerthellaceae</taxon>
        <taxon>Adlercreutzia</taxon>
    </lineage>
</organism>
<feature type="domain" description="HNH nuclease" evidence="2">
    <location>
        <begin position="24"/>
        <end position="74"/>
    </location>
</feature>
<evidence type="ECO:0000313" key="3">
    <source>
        <dbReference type="EMBL" id="MZG28857.1"/>
    </source>
</evidence>
<dbReference type="SMART" id="SM00507">
    <property type="entry name" value="HNHc"/>
    <property type="match status" value="1"/>
</dbReference>
<dbReference type="RefSeq" id="WP_161128292.1">
    <property type="nucleotide sequence ID" value="NZ_VJNE01000024.1"/>
</dbReference>
<keyword evidence="3" id="KW-0540">Nuclease</keyword>
<dbReference type="EMBL" id="VJNE01000024">
    <property type="protein sequence ID" value="MZG28857.1"/>
    <property type="molecule type" value="Genomic_DNA"/>
</dbReference>